<reference evidence="1 2" key="1">
    <citation type="submission" date="2022-05" db="EMBL/GenBank/DDBJ databases">
        <title>Genome Sequencing of Bee-Associated Microbes.</title>
        <authorList>
            <person name="Dunlap C."/>
        </authorList>
    </citation>
    <scope>NUCLEOTIDE SEQUENCE [LARGE SCALE GENOMIC DNA]</scope>
    <source>
        <strain evidence="1 2">NRRL NRS-750</strain>
    </source>
</reference>
<dbReference type="RefSeq" id="WP_268632292.1">
    <property type="nucleotide sequence ID" value="NZ_JAMDLY010000012.1"/>
</dbReference>
<comment type="caution">
    <text evidence="1">The sequence shown here is derived from an EMBL/GenBank/DDBJ whole genome shotgun (WGS) entry which is preliminary data.</text>
</comment>
<accession>A0ABT4EBS2</accession>
<dbReference type="Proteomes" id="UP001527090">
    <property type="component" value="Unassembled WGS sequence"/>
</dbReference>
<evidence type="ECO:0000313" key="2">
    <source>
        <dbReference type="Proteomes" id="UP001527090"/>
    </source>
</evidence>
<gene>
    <name evidence="1" type="ORF">M5X04_14555</name>
</gene>
<sequence length="64" mass="6998">MDRFEQGLPDPQEAKVVGYCDECSGEFYEGQEVLTIGQDRVCNFKCLVSYIGAETITVGGGDND</sequence>
<dbReference type="EMBL" id="JAMDLY010000012">
    <property type="protein sequence ID" value="MCY9530540.1"/>
    <property type="molecule type" value="Genomic_DNA"/>
</dbReference>
<organism evidence="1 2">
    <name type="scientific">Paenibacillus alvei</name>
    <name type="common">Bacillus alvei</name>
    <dbReference type="NCBI Taxonomy" id="44250"/>
    <lineage>
        <taxon>Bacteria</taxon>
        <taxon>Bacillati</taxon>
        <taxon>Bacillota</taxon>
        <taxon>Bacilli</taxon>
        <taxon>Bacillales</taxon>
        <taxon>Paenibacillaceae</taxon>
        <taxon>Paenibacillus</taxon>
    </lineage>
</organism>
<name>A0ABT4EBS2_PAEAL</name>
<evidence type="ECO:0000313" key="1">
    <source>
        <dbReference type="EMBL" id="MCY9530540.1"/>
    </source>
</evidence>
<proteinExistence type="predicted"/>
<keyword evidence="2" id="KW-1185">Reference proteome</keyword>
<protein>
    <submittedName>
        <fullName evidence="1">Uncharacterized protein</fullName>
    </submittedName>
</protein>